<dbReference type="EMBL" id="JALJZU010000001">
    <property type="protein sequence ID" value="MCP2007049.1"/>
    <property type="molecule type" value="Genomic_DNA"/>
</dbReference>
<evidence type="ECO:0000313" key="4">
    <source>
        <dbReference type="Proteomes" id="UP001162889"/>
    </source>
</evidence>
<evidence type="ECO:0000313" key="2">
    <source>
        <dbReference type="EMBL" id="MCP2007049.1"/>
    </source>
</evidence>
<name>A0AA41L044_9BURK</name>
<dbReference type="Proteomes" id="UP001162889">
    <property type="component" value="Unassembled WGS sequence"/>
</dbReference>
<evidence type="ECO:0000313" key="3">
    <source>
        <dbReference type="Proteomes" id="UP001155901"/>
    </source>
</evidence>
<organism evidence="1 3">
    <name type="scientific">Duganella violaceipulchra</name>
    <dbReference type="NCBI Taxonomy" id="2849652"/>
    <lineage>
        <taxon>Bacteria</taxon>
        <taxon>Pseudomonadati</taxon>
        <taxon>Pseudomonadota</taxon>
        <taxon>Betaproteobacteria</taxon>
        <taxon>Burkholderiales</taxon>
        <taxon>Oxalobacteraceae</taxon>
        <taxon>Telluria group</taxon>
        <taxon>Duganella</taxon>
    </lineage>
</organism>
<sequence>MTHTTHPSKQQTRLWLQQRTLSRLPPPELAEIRSQLGWKLLPNNAVSKL</sequence>
<dbReference type="Proteomes" id="UP001155901">
    <property type="component" value="Unassembled WGS sequence"/>
</dbReference>
<reference evidence="1" key="1">
    <citation type="submission" date="2021-07" db="EMBL/GenBank/DDBJ databases">
        <title>Characterization of violacein-producing bacteria and related species.</title>
        <authorList>
            <person name="Wilson H.S."/>
            <person name="De Leon M.E."/>
        </authorList>
    </citation>
    <scope>NUCLEOTIDE SEQUENCE</scope>
    <source>
        <strain evidence="1">HSC-15S17</strain>
    </source>
</reference>
<dbReference type="EMBL" id="JAHTGR010000006">
    <property type="protein sequence ID" value="MBV6321956.1"/>
    <property type="molecule type" value="Genomic_DNA"/>
</dbReference>
<reference evidence="2" key="2">
    <citation type="submission" date="2022-03" db="EMBL/GenBank/DDBJ databases">
        <title>Genome Encyclopedia of Bacteria and Archaea VI: Functional Genomics of Type Strains.</title>
        <authorList>
            <person name="Whitman W."/>
        </authorList>
    </citation>
    <scope>NUCLEOTIDE SEQUENCE</scope>
    <source>
        <strain evidence="2">HSC-15S17</strain>
    </source>
</reference>
<proteinExistence type="predicted"/>
<protein>
    <submittedName>
        <fullName evidence="1">Uncharacterized protein</fullName>
    </submittedName>
</protein>
<keyword evidence="4" id="KW-1185">Reference proteome</keyword>
<accession>A0AA41L044</accession>
<comment type="caution">
    <text evidence="1">The sequence shown here is derived from an EMBL/GenBank/DDBJ whole genome shotgun (WGS) entry which is preliminary data.</text>
</comment>
<evidence type="ECO:0000313" key="1">
    <source>
        <dbReference type="EMBL" id="MBV6321956.1"/>
    </source>
</evidence>
<dbReference type="AlphaFoldDB" id="A0AA41L044"/>
<dbReference type="RefSeq" id="WP_217942742.1">
    <property type="nucleotide sequence ID" value="NZ_JAHTGR010000006.1"/>
</dbReference>
<gene>
    <name evidence="1" type="ORF">KVP70_13490</name>
    <name evidence="2" type="ORF">L1274_000737</name>
</gene>